<dbReference type="GO" id="GO:0008270">
    <property type="term" value="F:zinc ion binding"/>
    <property type="evidence" value="ECO:0007669"/>
    <property type="project" value="InterPro"/>
</dbReference>
<dbReference type="AlphaFoldDB" id="A0A2J6SDU3"/>
<evidence type="ECO:0000256" key="2">
    <source>
        <dbReference type="SAM" id="MobiDB-lite"/>
    </source>
</evidence>
<dbReference type="PROSITE" id="PS50048">
    <property type="entry name" value="ZN2_CY6_FUNGAL_2"/>
    <property type="match status" value="1"/>
</dbReference>
<feature type="domain" description="Zn(2)-C6 fungal-type" evidence="3">
    <location>
        <begin position="172"/>
        <end position="208"/>
    </location>
</feature>
<evidence type="ECO:0000313" key="4">
    <source>
        <dbReference type="EMBL" id="PMD48933.1"/>
    </source>
</evidence>
<dbReference type="Gene3D" id="4.10.240.10">
    <property type="entry name" value="Zn(2)-C6 fungal-type DNA-binding domain"/>
    <property type="match status" value="1"/>
</dbReference>
<evidence type="ECO:0000256" key="1">
    <source>
        <dbReference type="ARBA" id="ARBA00023242"/>
    </source>
</evidence>
<accession>A0A2J6SDU3</accession>
<keyword evidence="5" id="KW-1185">Reference proteome</keyword>
<feature type="compositionally biased region" description="Low complexity" evidence="2">
    <location>
        <begin position="97"/>
        <end position="107"/>
    </location>
</feature>
<sequence>MDQAQGWNFDDYSLFFADESFDSFGDYDLNFDFNNELAPGYQEFNNAFDLDEWHEPPAAVDSLHSNFNFQLPTLEEPEKESCVAPAELYEPSHDQNSSPSSARSPSSEVHKARNRSPPSGNEDELHLTTSANKRNFLTVFSAKSGQEGRLRARKRFSEERKKVVALNRTIGACLHCRLRKVACDDGIPCNRCIKRAGSIFSGQEICVRRGLVETRFDHIDLFRIAIVESMVKEFSSTPGSQPIGCGYICFPGNADTYCSEAYIKVPLIDFEPFGFQQSREIMYVNYYHKSHLWVNDTSQAIFPGATPTAERLLQAHLISRKDYFPESSPFSRLSKAVRDFAESYCDISGELPLKGLLSKSLKLQRLFHMYRGLPSIKSSPSGKDSELVSNFMWLQLRLPICKAIKTTEAHVLAEADKLMHNKNGIGRENPLAAWAVLWILILAYKEHMIFRKGFCEDIESERVYLLSQHLYNMLTSIYAALYKTTSPLTLDWRSKEVAEMLGNDTDLITLFCNIKTEMFWFQAYTHELFPEDRLFKTLIIENENKLLAAHIKAAKQRGII</sequence>
<feature type="region of interest" description="Disordered" evidence="2">
    <location>
        <begin position="90"/>
        <end position="125"/>
    </location>
</feature>
<evidence type="ECO:0000259" key="3">
    <source>
        <dbReference type="PROSITE" id="PS50048"/>
    </source>
</evidence>
<dbReference type="EMBL" id="KZ613937">
    <property type="protein sequence ID" value="PMD48933.1"/>
    <property type="molecule type" value="Genomic_DNA"/>
</dbReference>
<dbReference type="CDD" id="cd00067">
    <property type="entry name" value="GAL4"/>
    <property type="match status" value="1"/>
</dbReference>
<dbReference type="PANTHER" id="PTHR35392">
    <property type="entry name" value="ZN(II)2CYS6 TRANSCRIPTION FACTOR (EUROFUNG)-RELATED-RELATED"/>
    <property type="match status" value="1"/>
</dbReference>
<organism evidence="4 5">
    <name type="scientific">Hyaloscypha variabilis (strain UAMH 11265 / GT02V1 / F)</name>
    <name type="common">Meliniomyces variabilis</name>
    <dbReference type="NCBI Taxonomy" id="1149755"/>
    <lineage>
        <taxon>Eukaryota</taxon>
        <taxon>Fungi</taxon>
        <taxon>Dikarya</taxon>
        <taxon>Ascomycota</taxon>
        <taxon>Pezizomycotina</taxon>
        <taxon>Leotiomycetes</taxon>
        <taxon>Helotiales</taxon>
        <taxon>Hyaloscyphaceae</taxon>
        <taxon>Hyaloscypha</taxon>
        <taxon>Hyaloscypha variabilis</taxon>
    </lineage>
</organism>
<dbReference type="InterPro" id="IPR001138">
    <property type="entry name" value="Zn2Cys6_DnaBD"/>
</dbReference>
<dbReference type="GO" id="GO:0000981">
    <property type="term" value="F:DNA-binding transcription factor activity, RNA polymerase II-specific"/>
    <property type="evidence" value="ECO:0007669"/>
    <property type="project" value="InterPro"/>
</dbReference>
<dbReference type="OrthoDB" id="5426982at2759"/>
<name>A0A2J6SDU3_HYAVF</name>
<dbReference type="Pfam" id="PF00172">
    <property type="entry name" value="Zn_clus"/>
    <property type="match status" value="1"/>
</dbReference>
<protein>
    <recommendedName>
        <fullName evidence="3">Zn(2)-C6 fungal-type domain-containing protein</fullName>
    </recommendedName>
</protein>
<dbReference type="SUPFAM" id="SSF57701">
    <property type="entry name" value="Zn2/Cys6 DNA-binding domain"/>
    <property type="match status" value="1"/>
</dbReference>
<reference evidence="4 5" key="1">
    <citation type="submission" date="2016-04" db="EMBL/GenBank/DDBJ databases">
        <title>A degradative enzymes factory behind the ericoid mycorrhizal symbiosis.</title>
        <authorList>
            <consortium name="DOE Joint Genome Institute"/>
            <person name="Martino E."/>
            <person name="Morin E."/>
            <person name="Grelet G."/>
            <person name="Kuo A."/>
            <person name="Kohler A."/>
            <person name="Daghino S."/>
            <person name="Barry K."/>
            <person name="Choi C."/>
            <person name="Cichocki N."/>
            <person name="Clum A."/>
            <person name="Copeland A."/>
            <person name="Hainaut M."/>
            <person name="Haridas S."/>
            <person name="Labutti K."/>
            <person name="Lindquist E."/>
            <person name="Lipzen A."/>
            <person name="Khouja H.-R."/>
            <person name="Murat C."/>
            <person name="Ohm R."/>
            <person name="Olson A."/>
            <person name="Spatafora J."/>
            <person name="Veneault-Fourrey C."/>
            <person name="Henrissat B."/>
            <person name="Grigoriev I."/>
            <person name="Martin F."/>
            <person name="Perotto S."/>
        </authorList>
    </citation>
    <scope>NUCLEOTIDE SEQUENCE [LARGE SCALE GENOMIC DNA]</scope>
    <source>
        <strain evidence="4 5">F</strain>
    </source>
</reference>
<keyword evidence="1" id="KW-0539">Nucleus</keyword>
<evidence type="ECO:0000313" key="5">
    <source>
        <dbReference type="Proteomes" id="UP000235786"/>
    </source>
</evidence>
<dbReference type="InterPro" id="IPR036864">
    <property type="entry name" value="Zn2-C6_fun-type_DNA-bd_sf"/>
</dbReference>
<dbReference type="Proteomes" id="UP000235786">
    <property type="component" value="Unassembled WGS sequence"/>
</dbReference>
<gene>
    <name evidence="4" type="ORF">L207DRAFT_627584</name>
</gene>
<proteinExistence type="predicted"/>
<dbReference type="InterPro" id="IPR052973">
    <property type="entry name" value="Fungal_sec-metab_reg_TF"/>
</dbReference>